<dbReference type="HOGENOM" id="CLU_2781641_0_0_9"/>
<gene>
    <name evidence="1" type="ORF">RUMHYD_02475</name>
</gene>
<feature type="non-terminal residue" evidence="1">
    <location>
        <position position="70"/>
    </location>
</feature>
<sequence>MILFQKNIKNSLTISERDGNMTKFSEMRQSHVEEIQKNLKKFLTGGERHGSITKLLQARRQELTKKFKKV</sequence>
<evidence type="ECO:0000313" key="2">
    <source>
        <dbReference type="Proteomes" id="UP000003100"/>
    </source>
</evidence>
<organism evidence="1 2">
    <name type="scientific">Blautia hydrogenotrophica (strain DSM 10507 / JCM 14656 / S5a33)</name>
    <name type="common">Ruminococcus hydrogenotrophicus</name>
    <dbReference type="NCBI Taxonomy" id="476272"/>
    <lineage>
        <taxon>Bacteria</taxon>
        <taxon>Bacillati</taxon>
        <taxon>Bacillota</taxon>
        <taxon>Clostridia</taxon>
        <taxon>Lachnospirales</taxon>
        <taxon>Lachnospiraceae</taxon>
        <taxon>Blautia</taxon>
    </lineage>
</organism>
<name>C0CNN2_BLAHS</name>
<protein>
    <submittedName>
        <fullName evidence="1">Uncharacterized protein</fullName>
    </submittedName>
</protein>
<reference evidence="1 2" key="2">
    <citation type="submission" date="2009-02" db="EMBL/GenBank/DDBJ databases">
        <title>Draft genome sequence of Blautia hydrogenotrophica DSM 10507 (Ruminococcus hydrogenotrophicus DSM 10507).</title>
        <authorList>
            <person name="Sudarsanam P."/>
            <person name="Ley R."/>
            <person name="Guruge J."/>
            <person name="Turnbaugh P.J."/>
            <person name="Mahowald M."/>
            <person name="Liep D."/>
            <person name="Gordon J."/>
        </authorList>
    </citation>
    <scope>NUCLEOTIDE SEQUENCE [LARGE SCALE GENOMIC DNA]</scope>
    <source>
        <strain evidence="2">DSM 10507 / JCM 14656 / S5a33</strain>
    </source>
</reference>
<accession>C0CNN2</accession>
<dbReference type="RefSeq" id="WP_005949848.1">
    <property type="nucleotide sequence ID" value="NZ_GG657685.1"/>
</dbReference>
<dbReference type="Proteomes" id="UP000003100">
    <property type="component" value="Unassembled WGS sequence"/>
</dbReference>
<dbReference type="EMBL" id="ACBZ01000130">
    <property type="protein sequence ID" value="EEG48654.1"/>
    <property type="molecule type" value="Genomic_DNA"/>
</dbReference>
<proteinExistence type="predicted"/>
<reference evidence="1 2" key="1">
    <citation type="submission" date="2009-01" db="EMBL/GenBank/DDBJ databases">
        <authorList>
            <person name="Fulton L."/>
            <person name="Clifton S."/>
            <person name="Fulton B."/>
            <person name="Xu J."/>
            <person name="Minx P."/>
            <person name="Pepin K.H."/>
            <person name="Johnson M."/>
            <person name="Bhonagiri V."/>
            <person name="Nash W.E."/>
            <person name="Mardis E.R."/>
            <person name="Wilson R.K."/>
        </authorList>
    </citation>
    <scope>NUCLEOTIDE SEQUENCE [LARGE SCALE GENOMIC DNA]</scope>
    <source>
        <strain evidence="2">DSM 10507 / JCM 14656 / S5a33</strain>
    </source>
</reference>
<evidence type="ECO:0000313" key="1">
    <source>
        <dbReference type="EMBL" id="EEG48654.1"/>
    </source>
</evidence>
<comment type="caution">
    <text evidence="1">The sequence shown here is derived from an EMBL/GenBank/DDBJ whole genome shotgun (WGS) entry which is preliminary data.</text>
</comment>
<keyword evidence="2" id="KW-1185">Reference proteome</keyword>
<dbReference type="AlphaFoldDB" id="C0CNN2"/>